<comment type="caution">
    <text evidence="4">The sequence shown here is derived from an EMBL/GenBank/DDBJ whole genome shotgun (WGS) entry which is preliminary data.</text>
</comment>
<dbReference type="InterPro" id="IPR006600">
    <property type="entry name" value="HTH_CenpB_DNA-bd_dom"/>
</dbReference>
<name>A0A2P4X0L3_9STRA</name>
<dbReference type="Proteomes" id="UP000237271">
    <property type="component" value="Unassembled WGS sequence"/>
</dbReference>
<feature type="domain" description="HTH CENPB-type" evidence="3">
    <location>
        <begin position="106"/>
        <end position="141"/>
    </location>
</feature>
<evidence type="ECO:0000313" key="4">
    <source>
        <dbReference type="EMBL" id="POM59092.1"/>
    </source>
</evidence>
<dbReference type="OrthoDB" id="89669at2759"/>
<dbReference type="EMBL" id="NCKW01020109">
    <property type="protein sequence ID" value="POM59092.1"/>
    <property type="molecule type" value="Genomic_DNA"/>
</dbReference>
<evidence type="ECO:0000313" key="5">
    <source>
        <dbReference type="Proteomes" id="UP000237271"/>
    </source>
</evidence>
<protein>
    <recommendedName>
        <fullName evidence="3">HTH CENPB-type domain-containing protein</fullName>
    </recommendedName>
</protein>
<dbReference type="GO" id="GO:0003677">
    <property type="term" value="F:DNA binding"/>
    <property type="evidence" value="ECO:0007669"/>
    <property type="project" value="UniProtKB-KW"/>
</dbReference>
<dbReference type="AlphaFoldDB" id="A0A2P4X0L3"/>
<reference evidence="4 5" key="1">
    <citation type="journal article" date="2017" name="Genome Biol. Evol.">
        <title>Phytophthora megakarya and P. palmivora, closely related causal agents of cacao black pod rot, underwent increases in genome sizes and gene numbers by different mechanisms.</title>
        <authorList>
            <person name="Ali S.S."/>
            <person name="Shao J."/>
            <person name="Lary D.J."/>
            <person name="Kronmiller B."/>
            <person name="Shen D."/>
            <person name="Strem M.D."/>
            <person name="Amoako-Attah I."/>
            <person name="Akrofi A.Y."/>
            <person name="Begoude B.A."/>
            <person name="Ten Hoopen G.M."/>
            <person name="Coulibaly K."/>
            <person name="Kebe B.I."/>
            <person name="Melnick R.L."/>
            <person name="Guiltinan M.J."/>
            <person name="Tyler B.M."/>
            <person name="Meinhardt L.W."/>
            <person name="Bailey B.A."/>
        </authorList>
    </citation>
    <scope>NUCLEOTIDE SEQUENCE [LARGE SCALE GENOMIC DNA]</scope>
    <source>
        <strain evidence="5">sbr112.9</strain>
    </source>
</reference>
<sequence>MARTPISRSRAPGQRKGRTRTTGSGKAPKQYKRIAVSYRHKLDVIEFYDAIVTKNKMKTCVEHFIQPSRQINLNKIATDLIIEKCETGCGSLCKDRSSGMSATLSPAFEEQLVIWINSLRKDGVPVTGTMVRIRAKQCYESAGLPVTKFI</sequence>
<organism evidence="4 5">
    <name type="scientific">Phytophthora palmivora</name>
    <dbReference type="NCBI Taxonomy" id="4796"/>
    <lineage>
        <taxon>Eukaryota</taxon>
        <taxon>Sar</taxon>
        <taxon>Stramenopiles</taxon>
        <taxon>Oomycota</taxon>
        <taxon>Peronosporomycetes</taxon>
        <taxon>Peronosporales</taxon>
        <taxon>Peronosporaceae</taxon>
        <taxon>Phytophthora</taxon>
    </lineage>
</organism>
<accession>A0A2P4X0L3</accession>
<evidence type="ECO:0000259" key="3">
    <source>
        <dbReference type="Pfam" id="PF03221"/>
    </source>
</evidence>
<proteinExistence type="predicted"/>
<dbReference type="Pfam" id="PF03221">
    <property type="entry name" value="HTH_Tnp_Tc5"/>
    <property type="match status" value="1"/>
</dbReference>
<evidence type="ECO:0000256" key="1">
    <source>
        <dbReference type="ARBA" id="ARBA00023125"/>
    </source>
</evidence>
<keyword evidence="1" id="KW-0238">DNA-binding</keyword>
<gene>
    <name evidence="4" type="ORF">PHPALM_36177</name>
</gene>
<dbReference type="Gene3D" id="1.10.10.60">
    <property type="entry name" value="Homeodomain-like"/>
    <property type="match status" value="1"/>
</dbReference>
<evidence type="ECO:0000256" key="2">
    <source>
        <dbReference type="SAM" id="MobiDB-lite"/>
    </source>
</evidence>
<feature type="region of interest" description="Disordered" evidence="2">
    <location>
        <begin position="1"/>
        <end position="29"/>
    </location>
</feature>
<keyword evidence="5" id="KW-1185">Reference proteome</keyword>